<evidence type="ECO:0000313" key="5">
    <source>
        <dbReference type="Proteomes" id="UP000268321"/>
    </source>
</evidence>
<dbReference type="InterPro" id="IPR018253">
    <property type="entry name" value="DnaJ_domain_CS"/>
</dbReference>
<dbReference type="SUPFAM" id="SSF46565">
    <property type="entry name" value="Chaperone J-domain"/>
    <property type="match status" value="1"/>
</dbReference>
<gene>
    <name evidence="4" type="ORF">METBISCDRAFT_25968</name>
</gene>
<dbReference type="OrthoDB" id="10250354at2759"/>
<dbReference type="InterPro" id="IPR051938">
    <property type="entry name" value="Apopto_cytoskel_mod"/>
</dbReference>
<keyword evidence="1" id="KW-0143">Chaperone</keyword>
<dbReference type="SMART" id="SM00271">
    <property type="entry name" value="DnaJ"/>
    <property type="match status" value="1"/>
</dbReference>
<feature type="region of interest" description="Disordered" evidence="2">
    <location>
        <begin position="79"/>
        <end position="101"/>
    </location>
</feature>
<dbReference type="Pfam" id="PF00226">
    <property type="entry name" value="DnaJ"/>
    <property type="match status" value="1"/>
</dbReference>
<sequence>MPPGIFATRLYVTSQTYYQILTVSLHASLSDIKLLFRKLLKKYHPDLNSHLAPEEKDENSRKYTAIVLAYDTLKDARRRREYDSQIGRRSPRSASASGGQYRRAGDWHYRAYTENKAYTRRGSANYSASGYNYTRHKVHNFYTRQARAGELHFDGRHTNMGDRYDVPHFNYNEHLAKQLKFEQRLIKRGLSAQELDLCLRRLVPDGNLSKVSAELLTKYLMRQRHSSQNSHTSSASAGSYRGHQYMYQRPQGYGTQETRGHGLTTIAVLGAGSMFLLYKCFN</sequence>
<dbReference type="EMBL" id="ML004433">
    <property type="protein sequence ID" value="RKP32221.1"/>
    <property type="molecule type" value="Genomic_DNA"/>
</dbReference>
<organism evidence="4 5">
    <name type="scientific">Metschnikowia bicuspidata</name>
    <dbReference type="NCBI Taxonomy" id="27322"/>
    <lineage>
        <taxon>Eukaryota</taxon>
        <taxon>Fungi</taxon>
        <taxon>Dikarya</taxon>
        <taxon>Ascomycota</taxon>
        <taxon>Saccharomycotina</taxon>
        <taxon>Pichiomycetes</taxon>
        <taxon>Metschnikowiaceae</taxon>
        <taxon>Metschnikowia</taxon>
    </lineage>
</organism>
<accession>A0A4P9ZIP9</accession>
<dbReference type="CDD" id="cd06257">
    <property type="entry name" value="DnaJ"/>
    <property type="match status" value="1"/>
</dbReference>
<name>A0A4P9ZIP9_9ASCO</name>
<feature type="domain" description="J" evidence="3">
    <location>
        <begin position="16"/>
        <end position="86"/>
    </location>
</feature>
<protein>
    <submittedName>
        <fullName evidence="4">DnaJ-domain-containing protein</fullName>
    </submittedName>
</protein>
<dbReference type="InterPro" id="IPR036869">
    <property type="entry name" value="J_dom_sf"/>
</dbReference>
<dbReference type="Proteomes" id="UP000268321">
    <property type="component" value="Unassembled WGS sequence"/>
</dbReference>
<dbReference type="Gene3D" id="1.10.287.110">
    <property type="entry name" value="DnaJ domain"/>
    <property type="match status" value="1"/>
</dbReference>
<evidence type="ECO:0000313" key="4">
    <source>
        <dbReference type="EMBL" id="RKP32221.1"/>
    </source>
</evidence>
<dbReference type="PROSITE" id="PS00636">
    <property type="entry name" value="DNAJ_1"/>
    <property type="match status" value="1"/>
</dbReference>
<dbReference type="PRINTS" id="PR00625">
    <property type="entry name" value="JDOMAIN"/>
</dbReference>
<evidence type="ECO:0000256" key="2">
    <source>
        <dbReference type="SAM" id="MobiDB-lite"/>
    </source>
</evidence>
<evidence type="ECO:0000259" key="3">
    <source>
        <dbReference type="PROSITE" id="PS50076"/>
    </source>
</evidence>
<dbReference type="InterPro" id="IPR001623">
    <property type="entry name" value="DnaJ_domain"/>
</dbReference>
<proteinExistence type="predicted"/>
<keyword evidence="5" id="KW-1185">Reference proteome</keyword>
<evidence type="ECO:0000256" key="1">
    <source>
        <dbReference type="ARBA" id="ARBA00023186"/>
    </source>
</evidence>
<dbReference type="AlphaFoldDB" id="A0A4P9ZIP9"/>
<dbReference type="PANTHER" id="PTHR44145:SF3">
    <property type="entry name" value="DNAJ HOMOLOG SUBFAMILY A MEMBER 3, MITOCHONDRIAL"/>
    <property type="match status" value="1"/>
</dbReference>
<reference evidence="5" key="1">
    <citation type="journal article" date="2018" name="Nat. Microbiol.">
        <title>Leveraging single-cell genomics to expand the fungal tree of life.</title>
        <authorList>
            <person name="Ahrendt S.R."/>
            <person name="Quandt C.A."/>
            <person name="Ciobanu D."/>
            <person name="Clum A."/>
            <person name="Salamov A."/>
            <person name="Andreopoulos B."/>
            <person name="Cheng J.F."/>
            <person name="Woyke T."/>
            <person name="Pelin A."/>
            <person name="Henrissat B."/>
            <person name="Reynolds N.K."/>
            <person name="Benny G.L."/>
            <person name="Smith M.E."/>
            <person name="James T.Y."/>
            <person name="Grigoriev I.V."/>
        </authorList>
    </citation>
    <scope>NUCLEOTIDE SEQUENCE [LARGE SCALE GENOMIC DNA]</scope>
    <source>
        <strain evidence="5">Baker2002</strain>
    </source>
</reference>
<dbReference type="PROSITE" id="PS50076">
    <property type="entry name" value="DNAJ_2"/>
    <property type="match status" value="1"/>
</dbReference>
<dbReference type="PANTHER" id="PTHR44145">
    <property type="entry name" value="DNAJ HOMOLOG SUBFAMILY A MEMBER 3, MITOCHONDRIAL"/>
    <property type="match status" value="1"/>
</dbReference>